<reference evidence="2" key="1">
    <citation type="journal article" date="2015" name="Nat. Genet.">
        <title>The genome and transcriptome of the zoonotic hookworm Ancylostoma ceylanicum identify infection-specific gene families.</title>
        <authorList>
            <person name="Schwarz E.M."/>
            <person name="Hu Y."/>
            <person name="Antoshechkin I."/>
            <person name="Miller M.M."/>
            <person name="Sternberg P.W."/>
            <person name="Aroian R.V."/>
        </authorList>
    </citation>
    <scope>NUCLEOTIDE SEQUENCE</scope>
    <source>
        <strain evidence="2">HY135</strain>
    </source>
</reference>
<name>A0A016SMK9_9BILA</name>
<gene>
    <name evidence="1" type="primary">Acey_s0201.g1750</name>
    <name evidence="1" type="ORF">Y032_0201g1750</name>
</gene>
<comment type="caution">
    <text evidence="1">The sequence shown here is derived from an EMBL/GenBank/DDBJ whole genome shotgun (WGS) entry which is preliminary data.</text>
</comment>
<keyword evidence="2" id="KW-1185">Reference proteome</keyword>
<evidence type="ECO:0000313" key="2">
    <source>
        <dbReference type="Proteomes" id="UP000024635"/>
    </source>
</evidence>
<accession>A0A016SMK9</accession>
<proteinExistence type="predicted"/>
<organism evidence="1 2">
    <name type="scientific">Ancylostoma ceylanicum</name>
    <dbReference type="NCBI Taxonomy" id="53326"/>
    <lineage>
        <taxon>Eukaryota</taxon>
        <taxon>Metazoa</taxon>
        <taxon>Ecdysozoa</taxon>
        <taxon>Nematoda</taxon>
        <taxon>Chromadorea</taxon>
        <taxon>Rhabditida</taxon>
        <taxon>Rhabditina</taxon>
        <taxon>Rhabditomorpha</taxon>
        <taxon>Strongyloidea</taxon>
        <taxon>Ancylostomatidae</taxon>
        <taxon>Ancylostomatinae</taxon>
        <taxon>Ancylostoma</taxon>
    </lineage>
</organism>
<dbReference type="EMBL" id="JARK01001537">
    <property type="protein sequence ID" value="EYB91875.1"/>
    <property type="molecule type" value="Genomic_DNA"/>
</dbReference>
<protein>
    <submittedName>
        <fullName evidence="1">Uncharacterized protein</fullName>
    </submittedName>
</protein>
<evidence type="ECO:0000313" key="1">
    <source>
        <dbReference type="EMBL" id="EYB91875.1"/>
    </source>
</evidence>
<sequence>MRVRTCQRRWITVTKARCCDGAERLGCEEMSAKGSALNQNDCEYKYVQRSTPCMVWSVPPQKRLSLSELKIAQRSFQVEHRESAPIHRKIAAKAVVVPAGVGKRQNVAPVDSLSLCHLHKYAWYWQGRGTSRNALEHMESRPSFSLISRMFQVVLPRGMNPTPLITPESVGSRTEDFRKCCLQ</sequence>
<dbReference type="AlphaFoldDB" id="A0A016SMK9"/>
<dbReference type="Proteomes" id="UP000024635">
    <property type="component" value="Unassembled WGS sequence"/>
</dbReference>